<dbReference type="AlphaFoldDB" id="A0A9X3J4T3"/>
<accession>A0A9X3J4T3</accession>
<dbReference type="Proteomes" id="UP001145087">
    <property type="component" value="Unassembled WGS sequence"/>
</dbReference>
<dbReference type="Gene3D" id="3.30.70.2970">
    <property type="entry name" value="Protein of unknown function (DUF541), domain 2"/>
    <property type="match status" value="1"/>
</dbReference>
<protein>
    <submittedName>
        <fullName evidence="2">SIMPL domain-containing protein</fullName>
    </submittedName>
</protein>
<comment type="caution">
    <text evidence="2">The sequence shown here is derived from an EMBL/GenBank/DDBJ whole genome shotgun (WGS) entry which is preliminary data.</text>
</comment>
<dbReference type="PANTHER" id="PTHR34387">
    <property type="entry name" value="SLR1258 PROTEIN"/>
    <property type="match status" value="1"/>
</dbReference>
<dbReference type="InterPro" id="IPR052022">
    <property type="entry name" value="26kDa_periplasmic_antigen"/>
</dbReference>
<evidence type="ECO:0000313" key="2">
    <source>
        <dbReference type="EMBL" id="MCY1719187.1"/>
    </source>
</evidence>
<organism evidence="2 3">
    <name type="scientific">Draconibacterium aestuarii</name>
    <dbReference type="NCBI Taxonomy" id="2998507"/>
    <lineage>
        <taxon>Bacteria</taxon>
        <taxon>Pseudomonadati</taxon>
        <taxon>Bacteroidota</taxon>
        <taxon>Bacteroidia</taxon>
        <taxon>Marinilabiliales</taxon>
        <taxon>Prolixibacteraceae</taxon>
        <taxon>Draconibacterium</taxon>
    </lineage>
</organism>
<dbReference type="Pfam" id="PF04402">
    <property type="entry name" value="SIMPL"/>
    <property type="match status" value="1"/>
</dbReference>
<dbReference type="InterPro" id="IPR007497">
    <property type="entry name" value="SIMPL/DUF541"/>
</dbReference>
<feature type="signal peptide" evidence="1">
    <location>
        <begin position="1"/>
        <end position="19"/>
    </location>
</feature>
<dbReference type="GO" id="GO:0006974">
    <property type="term" value="P:DNA damage response"/>
    <property type="evidence" value="ECO:0007669"/>
    <property type="project" value="TreeGrafter"/>
</dbReference>
<feature type="chain" id="PRO_5040901511" evidence="1">
    <location>
        <begin position="20"/>
        <end position="242"/>
    </location>
</feature>
<proteinExistence type="predicted"/>
<sequence>MKQLIIFFILATFAVSSMAQTEYPTELVVEGKSSIKLIPEQLIFNVRISATDLNYTRCTDLAIEKAQQITDEFLKNGIDKDLIKTMNYSIREIREYDNVTRKSVFKGYKAEIPVVIKTLFNNPKNDVIFEIIKNNFNADFNLNFALTPEQKEEAKEKLIAMAIEDAKQKADIIKEHANIKTYRIRNVQYGEPQLIGMHNRPDYNLQKESISIRGVAASGGITNTLNPSEIEMRTSVVIAWNI</sequence>
<dbReference type="RefSeq" id="WP_343331522.1">
    <property type="nucleotide sequence ID" value="NZ_JAPOHD010000005.1"/>
</dbReference>
<dbReference type="EMBL" id="JAPOHD010000005">
    <property type="protein sequence ID" value="MCY1719187.1"/>
    <property type="molecule type" value="Genomic_DNA"/>
</dbReference>
<dbReference type="Gene3D" id="3.30.110.170">
    <property type="entry name" value="Protein of unknown function (DUF541), domain 1"/>
    <property type="match status" value="1"/>
</dbReference>
<evidence type="ECO:0000313" key="3">
    <source>
        <dbReference type="Proteomes" id="UP001145087"/>
    </source>
</evidence>
<gene>
    <name evidence="2" type="ORF">OU798_02470</name>
</gene>
<keyword evidence="1" id="KW-0732">Signal</keyword>
<name>A0A9X3J4T3_9BACT</name>
<reference evidence="2" key="1">
    <citation type="submission" date="2022-11" db="EMBL/GenBank/DDBJ databases">
        <title>Marilongibacter aestuarii gen. nov., sp. nov., isolated from tidal flat sediment.</title>
        <authorList>
            <person name="Jiayan W."/>
        </authorList>
    </citation>
    <scope>NUCLEOTIDE SEQUENCE</scope>
    <source>
        <strain evidence="2">Z1-6</strain>
    </source>
</reference>
<evidence type="ECO:0000256" key="1">
    <source>
        <dbReference type="SAM" id="SignalP"/>
    </source>
</evidence>
<dbReference type="PANTHER" id="PTHR34387:SF2">
    <property type="entry name" value="SLR1258 PROTEIN"/>
    <property type="match status" value="1"/>
</dbReference>
<keyword evidence="3" id="KW-1185">Reference proteome</keyword>